<evidence type="ECO:0000313" key="1">
    <source>
        <dbReference type="EMBL" id="EMM71282.1"/>
    </source>
</evidence>
<dbReference type="EMBL" id="AFJM02000055">
    <property type="protein sequence ID" value="EMM71282.1"/>
    <property type="molecule type" value="Genomic_DNA"/>
</dbReference>
<evidence type="ECO:0000313" key="2">
    <source>
        <dbReference type="Proteomes" id="UP000012101"/>
    </source>
</evidence>
<sequence>MKELPKPYWVNEEMKVRPNNLPGYSVESETSEQGASFRNSLSEILKLGEDKKRKRKKRKFRGDKSPVPLLVFFPNIKNQLSL</sequence>
<accession>M6FJF9</accession>
<reference evidence="1 2" key="1">
    <citation type="submission" date="2013-01" db="EMBL/GenBank/DDBJ databases">
        <authorList>
            <person name="Harkins D.M."/>
            <person name="Durkin A.S."/>
            <person name="Brinkac L.M."/>
            <person name="Haft D.H."/>
            <person name="Selengut J.D."/>
            <person name="Sanka R."/>
            <person name="DePew J."/>
            <person name="Purushe J."/>
            <person name="Hospenthal D.R."/>
            <person name="Murray C.K."/>
            <person name="Pimentel G."/>
            <person name="Wasfy M."/>
            <person name="Vinetz J.M."/>
            <person name="Sutton G.G."/>
            <person name="Nierman W.C."/>
            <person name="Fouts D.E."/>
        </authorList>
    </citation>
    <scope>NUCLEOTIDE SEQUENCE [LARGE SCALE GENOMIC DNA]</scope>
    <source>
        <strain evidence="1 2">2006001855</strain>
    </source>
</reference>
<comment type="caution">
    <text evidence="1">The sequence shown here is derived from an EMBL/GenBank/DDBJ whole genome shotgun (WGS) entry which is preliminary data.</text>
</comment>
<proteinExistence type="predicted"/>
<name>M6FJF9_9LEPT</name>
<gene>
    <name evidence="1" type="ORF">LEP1GSC038_3111</name>
</gene>
<dbReference type="InterPro" id="IPR030951">
    <property type="entry name" value="Sec_Non_Glob"/>
</dbReference>
<protein>
    <submittedName>
        <fullName evidence="1">Uncharacterized protein</fullName>
    </submittedName>
</protein>
<dbReference type="Proteomes" id="UP000012101">
    <property type="component" value="Unassembled WGS sequence"/>
</dbReference>
<organism evidence="1 2">
    <name type="scientific">Leptospira weilii str. 2006001855</name>
    <dbReference type="NCBI Taxonomy" id="996804"/>
    <lineage>
        <taxon>Bacteria</taxon>
        <taxon>Pseudomonadati</taxon>
        <taxon>Spirochaetota</taxon>
        <taxon>Spirochaetia</taxon>
        <taxon>Leptospirales</taxon>
        <taxon>Leptospiraceae</taxon>
        <taxon>Leptospira</taxon>
    </lineage>
</organism>
<dbReference type="NCBIfam" id="TIGR04420">
    <property type="entry name" value="Sec_Non_Glob"/>
    <property type="match status" value="1"/>
</dbReference>
<dbReference type="AlphaFoldDB" id="M6FJF9"/>